<keyword evidence="2" id="KW-1185">Reference proteome</keyword>
<evidence type="ECO:0000313" key="2">
    <source>
        <dbReference type="Proteomes" id="UP001359886"/>
    </source>
</evidence>
<name>A0AAW9RMR8_9GAMM</name>
<evidence type="ECO:0008006" key="3">
    <source>
        <dbReference type="Google" id="ProtNLM"/>
    </source>
</evidence>
<dbReference type="Proteomes" id="UP001359886">
    <property type="component" value="Unassembled WGS sequence"/>
</dbReference>
<dbReference type="AlphaFoldDB" id="A0AAW9RMR8"/>
<gene>
    <name evidence="1" type="ORF">V3330_14475</name>
</gene>
<proteinExistence type="predicted"/>
<evidence type="ECO:0000313" key="1">
    <source>
        <dbReference type="EMBL" id="MEJ8568836.1"/>
    </source>
</evidence>
<reference evidence="1 2" key="1">
    <citation type="submission" date="2024-02" db="EMBL/GenBank/DDBJ databases">
        <title>A novel Wenzhouxiangellaceae bacterium, isolated from coastal sediments.</title>
        <authorList>
            <person name="Du Z.-J."/>
            <person name="Ye Y.-Q."/>
            <person name="Zhang X.-Y."/>
        </authorList>
    </citation>
    <scope>NUCLEOTIDE SEQUENCE [LARGE SCALE GENOMIC DNA]</scope>
    <source>
        <strain evidence="1 2">CH-27</strain>
    </source>
</reference>
<dbReference type="RefSeq" id="WP_354696161.1">
    <property type="nucleotide sequence ID" value="NZ_JAZHOG010000010.1"/>
</dbReference>
<organism evidence="1 2">
    <name type="scientific">Elongatibacter sediminis</name>
    <dbReference type="NCBI Taxonomy" id="3119006"/>
    <lineage>
        <taxon>Bacteria</taxon>
        <taxon>Pseudomonadati</taxon>
        <taxon>Pseudomonadota</taxon>
        <taxon>Gammaproteobacteria</taxon>
        <taxon>Chromatiales</taxon>
        <taxon>Wenzhouxiangellaceae</taxon>
        <taxon>Elongatibacter</taxon>
    </lineage>
</organism>
<protein>
    <recommendedName>
        <fullName evidence="3">Restriction endonuclease</fullName>
    </recommendedName>
</protein>
<comment type="caution">
    <text evidence="1">The sequence shown here is derived from an EMBL/GenBank/DDBJ whole genome shotgun (WGS) entry which is preliminary data.</text>
</comment>
<sequence>MDHAVAIVEAYLQINGYFTVAEYPVIEALGPKQYSTATDLDVLAVRFAGAGRIVPGGGSSFAFQPDPKLGIDGGQPDMLIAEVKEGRAEINPTAFNPDVLKVVLARFGCCSAGHASKTAAALIRKGSVVTHTGHRVRLLAFGSTLNRTGRQRYASITLGHVIEFIEGYLHDHWAVLRHAHFKHPALGQFMVRKKALTEGRKG</sequence>
<accession>A0AAW9RMR8</accession>
<dbReference type="EMBL" id="JAZHOG010000010">
    <property type="protein sequence ID" value="MEJ8568836.1"/>
    <property type="molecule type" value="Genomic_DNA"/>
</dbReference>